<dbReference type="GO" id="GO:0012505">
    <property type="term" value="C:endomembrane system"/>
    <property type="evidence" value="ECO:0007669"/>
    <property type="project" value="UniProtKB-SubCell"/>
</dbReference>
<protein>
    <submittedName>
        <fullName evidence="7">ABC transporter substrate-binding protein</fullName>
    </submittedName>
</protein>
<evidence type="ECO:0000313" key="7">
    <source>
        <dbReference type="EMBL" id="RZN57856.1"/>
    </source>
</evidence>
<evidence type="ECO:0000256" key="2">
    <source>
        <dbReference type="ARBA" id="ARBA00022448"/>
    </source>
</evidence>
<evidence type="ECO:0000313" key="8">
    <source>
        <dbReference type="EMBL" id="TDA37964.1"/>
    </source>
</evidence>
<evidence type="ECO:0000256" key="1">
    <source>
        <dbReference type="ARBA" id="ARBA00004308"/>
    </source>
</evidence>
<accession>A0A520KH08</accession>
<evidence type="ECO:0000256" key="5">
    <source>
        <dbReference type="ARBA" id="ARBA00023136"/>
    </source>
</evidence>
<evidence type="ECO:0000256" key="3">
    <source>
        <dbReference type="ARBA" id="ARBA00022475"/>
    </source>
</evidence>
<keyword evidence="3" id="KW-1003">Cell membrane</keyword>
<keyword evidence="2" id="KW-0813">Transport</keyword>
<sequence>MLVQLYINNGENIHEKKSTIVLSVVLLVIIFSAIGIYISQISTPKVKVRIGYLTGDLHHLALFVAIANNYFANYGIEYEVYEYINGPTLMQHFLAGELDFGYVGTPPALIARSQSIGSPNAPIAIASANLEGSALVVNPNIKSISDLNGKKIGTPGTGTIQDVMLSIFIKNNNLSVTKYPMTVRDLPLAFARGEIDGFIAWEPYPSIAIYQYNASILLTSKDLMPDHQCCLLVVSEKFLNSRPDIVEKMVKIHITAINFINSNPLKAKEIAINKTGLPEKVIESALSRIKYNATINTESIKTFLKESISLGIIKNVDPEKIDEFLKGFISTKFIGG</sequence>
<dbReference type="Gene3D" id="3.40.190.10">
    <property type="entry name" value="Periplasmic binding protein-like II"/>
    <property type="match status" value="2"/>
</dbReference>
<dbReference type="EMBL" id="QNVI01000061">
    <property type="protein sequence ID" value="TDA37964.1"/>
    <property type="molecule type" value="Genomic_DNA"/>
</dbReference>
<dbReference type="Proteomes" id="UP000316080">
    <property type="component" value="Unassembled WGS sequence"/>
</dbReference>
<reference evidence="7 9" key="2">
    <citation type="journal article" date="2019" name="Nat. Microbiol.">
        <title>Wide diversity of methane and short-chain alkane metabolisms in uncultured archaea.</title>
        <authorList>
            <person name="Borrel G."/>
            <person name="Adam P.S."/>
            <person name="McKay L.J."/>
            <person name="Chen L.X."/>
            <person name="Sierra-Garcia I.N."/>
            <person name="Sieber C.M."/>
            <person name="Letourneur Q."/>
            <person name="Ghozlane A."/>
            <person name="Andersen G.L."/>
            <person name="Li W.J."/>
            <person name="Hallam S.J."/>
            <person name="Muyzer G."/>
            <person name="de Oliveira V.M."/>
            <person name="Inskeep W.P."/>
            <person name="Banfield J.F."/>
            <person name="Gribaldo S."/>
        </authorList>
    </citation>
    <scope>NUCLEOTIDE SEQUENCE [LARGE SCALE GENOMIC DNA]</scope>
    <source>
        <strain evidence="7">Verst-YHS</strain>
    </source>
</reference>
<evidence type="ECO:0000313" key="9">
    <source>
        <dbReference type="Proteomes" id="UP000316080"/>
    </source>
</evidence>
<dbReference type="SUPFAM" id="SSF53850">
    <property type="entry name" value="Periplasmic binding protein-like II"/>
    <property type="match status" value="1"/>
</dbReference>
<dbReference type="AlphaFoldDB" id="A0A520KH08"/>
<evidence type="ECO:0000256" key="6">
    <source>
        <dbReference type="SAM" id="Phobius"/>
    </source>
</evidence>
<dbReference type="InterPro" id="IPR044527">
    <property type="entry name" value="NrtA/CpmA_ABC-bd_dom"/>
</dbReference>
<dbReference type="CDD" id="cd13553">
    <property type="entry name" value="PBP2_NrtA_CpmA_like"/>
    <property type="match status" value="1"/>
</dbReference>
<organism evidence="7 9">
    <name type="scientific">Thermoproteota archaeon</name>
    <dbReference type="NCBI Taxonomy" id="2056631"/>
    <lineage>
        <taxon>Archaea</taxon>
        <taxon>Thermoproteota</taxon>
    </lineage>
</organism>
<feature type="transmembrane region" description="Helical" evidence="6">
    <location>
        <begin position="20"/>
        <end position="38"/>
    </location>
</feature>
<comment type="caution">
    <text evidence="7">The sequence shown here is derived from an EMBL/GenBank/DDBJ whole genome shotgun (WGS) entry which is preliminary data.</text>
</comment>
<dbReference type="Pfam" id="PF13379">
    <property type="entry name" value="NMT1_2"/>
    <property type="match status" value="1"/>
</dbReference>
<dbReference type="Proteomes" id="UP000317265">
    <property type="component" value="Unassembled WGS sequence"/>
</dbReference>
<gene>
    <name evidence="8" type="ORF">DSO09_05515</name>
    <name evidence="7" type="ORF">EF809_00150</name>
</gene>
<evidence type="ECO:0000313" key="10">
    <source>
        <dbReference type="Proteomes" id="UP000317265"/>
    </source>
</evidence>
<reference evidence="8 10" key="1">
    <citation type="journal article" date="2019" name="Nat. Microbiol.">
        <title>Expanding anaerobic alkane metabolism in the domain of Archaea.</title>
        <authorList>
            <person name="Wang Y."/>
            <person name="Wegener G."/>
            <person name="Hou J."/>
            <person name="Wang F."/>
            <person name="Xiao X."/>
        </authorList>
    </citation>
    <scope>NUCLEOTIDE SEQUENCE [LARGE SCALE GENOMIC DNA]</scope>
    <source>
        <strain evidence="8">WYZ-LMO11</strain>
    </source>
</reference>
<name>A0A520KH08_9CREN</name>
<evidence type="ECO:0000256" key="4">
    <source>
        <dbReference type="ARBA" id="ARBA00022519"/>
    </source>
</evidence>
<keyword evidence="6" id="KW-0812">Transmembrane</keyword>
<keyword evidence="4" id="KW-0997">Cell inner membrane</keyword>
<proteinExistence type="predicted"/>
<dbReference type="EMBL" id="RXIH01000001">
    <property type="protein sequence ID" value="RZN57856.1"/>
    <property type="molecule type" value="Genomic_DNA"/>
</dbReference>
<keyword evidence="5 6" id="KW-0472">Membrane</keyword>
<dbReference type="PANTHER" id="PTHR30024">
    <property type="entry name" value="ALIPHATIC SULFONATES-BINDING PROTEIN-RELATED"/>
    <property type="match status" value="1"/>
</dbReference>
<comment type="subcellular location">
    <subcellularLocation>
        <location evidence="1">Endomembrane system</location>
    </subcellularLocation>
</comment>
<keyword evidence="6" id="KW-1133">Transmembrane helix</keyword>